<dbReference type="GO" id="GO:0016020">
    <property type="term" value="C:membrane"/>
    <property type="evidence" value="ECO:0007669"/>
    <property type="project" value="UniProtKB-SubCell"/>
</dbReference>
<comment type="subcellular location">
    <subcellularLocation>
        <location evidence="2">Membrane</location>
        <topology evidence="2">Multi-pass membrane protein</topology>
    </subcellularLocation>
</comment>
<comment type="cofactor">
    <cofactor evidence="1">
        <name>Zn(2+)</name>
        <dbReference type="ChEBI" id="CHEBI:29105"/>
    </cofactor>
</comment>
<organism evidence="12">
    <name type="scientific">gut metagenome</name>
    <dbReference type="NCBI Taxonomy" id="749906"/>
    <lineage>
        <taxon>unclassified sequences</taxon>
        <taxon>metagenomes</taxon>
        <taxon>organismal metagenomes</taxon>
    </lineage>
</organism>
<evidence type="ECO:0000256" key="1">
    <source>
        <dbReference type="ARBA" id="ARBA00001947"/>
    </source>
</evidence>
<dbReference type="Pfam" id="PF02163">
    <property type="entry name" value="Peptidase_M50"/>
    <property type="match status" value="1"/>
</dbReference>
<keyword evidence="5" id="KW-0378">Hydrolase</keyword>
<evidence type="ECO:0000256" key="8">
    <source>
        <dbReference type="ARBA" id="ARBA00023049"/>
    </source>
</evidence>
<evidence type="ECO:0000256" key="6">
    <source>
        <dbReference type="ARBA" id="ARBA00022833"/>
    </source>
</evidence>
<keyword evidence="6" id="KW-0862">Zinc</keyword>
<evidence type="ECO:0000256" key="3">
    <source>
        <dbReference type="ARBA" id="ARBA00022670"/>
    </source>
</evidence>
<reference evidence="12" key="1">
    <citation type="journal article" date="2012" name="PLoS ONE">
        <title>Gene sets for utilization of primary and secondary nutrition supplies in the distal gut of endangered iberian lynx.</title>
        <authorList>
            <person name="Alcaide M."/>
            <person name="Messina E."/>
            <person name="Richter M."/>
            <person name="Bargiela R."/>
            <person name="Peplies J."/>
            <person name="Huws S.A."/>
            <person name="Newbold C.J."/>
            <person name="Golyshin P.N."/>
            <person name="Simon M.A."/>
            <person name="Lopez G."/>
            <person name="Yakimov M.M."/>
            <person name="Ferrer M."/>
        </authorList>
    </citation>
    <scope>NUCLEOTIDE SEQUENCE</scope>
</reference>
<keyword evidence="4 10" id="KW-0812">Transmembrane</keyword>
<dbReference type="PANTHER" id="PTHR42837:SF2">
    <property type="entry name" value="MEMBRANE METALLOPROTEASE ARASP2, CHLOROPLASTIC-RELATED"/>
    <property type="match status" value="1"/>
</dbReference>
<keyword evidence="9 10" id="KW-0472">Membrane</keyword>
<evidence type="ECO:0000256" key="2">
    <source>
        <dbReference type="ARBA" id="ARBA00004141"/>
    </source>
</evidence>
<accession>J9H8S1</accession>
<evidence type="ECO:0000259" key="11">
    <source>
        <dbReference type="Pfam" id="PF02163"/>
    </source>
</evidence>
<evidence type="ECO:0000256" key="9">
    <source>
        <dbReference type="ARBA" id="ARBA00023136"/>
    </source>
</evidence>
<dbReference type="GO" id="GO:0004222">
    <property type="term" value="F:metalloendopeptidase activity"/>
    <property type="evidence" value="ECO:0007669"/>
    <property type="project" value="InterPro"/>
</dbReference>
<evidence type="ECO:0000256" key="10">
    <source>
        <dbReference type="SAM" id="Phobius"/>
    </source>
</evidence>
<keyword evidence="8 12" id="KW-0482">Metalloprotease</keyword>
<gene>
    <name evidence="12" type="ORF">EVA_00447</name>
</gene>
<protein>
    <submittedName>
        <fullName evidence="12">Membrane-associated zinc metalloprotease</fullName>
    </submittedName>
</protein>
<evidence type="ECO:0000256" key="7">
    <source>
        <dbReference type="ARBA" id="ARBA00022989"/>
    </source>
</evidence>
<dbReference type="PANTHER" id="PTHR42837">
    <property type="entry name" value="REGULATOR OF SIGMA-E PROTEASE RSEP"/>
    <property type="match status" value="1"/>
</dbReference>
<dbReference type="GO" id="GO:0006508">
    <property type="term" value="P:proteolysis"/>
    <property type="evidence" value="ECO:0007669"/>
    <property type="project" value="UniProtKB-KW"/>
</dbReference>
<feature type="domain" description="Peptidase M50" evidence="11">
    <location>
        <begin position="41"/>
        <end position="155"/>
    </location>
</feature>
<evidence type="ECO:0000256" key="5">
    <source>
        <dbReference type="ARBA" id="ARBA00022801"/>
    </source>
</evidence>
<dbReference type="InterPro" id="IPR004387">
    <property type="entry name" value="Pept_M50_Zn"/>
</dbReference>
<feature type="transmembrane region" description="Helical" evidence="10">
    <location>
        <begin position="140"/>
        <end position="161"/>
    </location>
</feature>
<keyword evidence="7 10" id="KW-1133">Transmembrane helix</keyword>
<name>J9H8S1_9ZZZZ</name>
<dbReference type="InterPro" id="IPR008915">
    <property type="entry name" value="Peptidase_M50"/>
</dbReference>
<keyword evidence="3 12" id="KW-0645">Protease</keyword>
<dbReference type="AlphaFoldDB" id="J9H8S1"/>
<feature type="transmembrane region" description="Helical" evidence="10">
    <location>
        <begin position="101"/>
        <end position="128"/>
    </location>
</feature>
<sequence>MVVQHTDATCDTLQMTLAANGTMGFYKHNIIADYRQVTKEYGFFESFPAGVQHGCDVLVSYVEDLKYLFTSDGAKSVGSFGAIGNMFPAQWNWMRFWELTAFISLMLAFMNILPIPALDGGHVLFLLYEVITRRKPSEKFMENAQVAGMWLLFALMGYAIFNDLSRFVF</sequence>
<proteinExistence type="predicted"/>
<dbReference type="EMBL" id="AMCI01000036">
    <property type="protein sequence ID" value="EJX10850.1"/>
    <property type="molecule type" value="Genomic_DNA"/>
</dbReference>
<evidence type="ECO:0000256" key="4">
    <source>
        <dbReference type="ARBA" id="ARBA00022692"/>
    </source>
</evidence>
<comment type="caution">
    <text evidence="12">The sequence shown here is derived from an EMBL/GenBank/DDBJ whole genome shotgun (WGS) entry which is preliminary data.</text>
</comment>
<evidence type="ECO:0000313" key="12">
    <source>
        <dbReference type="EMBL" id="EJX10850.1"/>
    </source>
</evidence>